<reference evidence="2 3" key="1">
    <citation type="submission" date="2019-03" db="EMBL/GenBank/DDBJ databases">
        <title>Draft genome sequence data and analysis of a Fermenting Bacterium, Soehngenia longevitae strain 1933PT, isolated from petroleum reservoir in Azerbaijan.</title>
        <authorList>
            <person name="Grouzdev D.S."/>
            <person name="Bidzhieva S.K."/>
            <person name="Sokolova D.S."/>
            <person name="Tourova T.P."/>
            <person name="Poltaraus A.B."/>
            <person name="Nazina T.N."/>
        </authorList>
    </citation>
    <scope>NUCLEOTIDE SEQUENCE [LARGE SCALE GENOMIC DNA]</scope>
    <source>
        <strain evidence="2 3">1933P</strain>
    </source>
</reference>
<evidence type="ECO:0000256" key="1">
    <source>
        <dbReference type="SAM" id="Phobius"/>
    </source>
</evidence>
<sequence length="162" mass="17617">MNKNDKKSHRKFNIIDAVIGIIIVLAFVFALNRLGIIGVKNIVENEQSKIEIIFFQEEVNDFTAENVKIGDPASEPLLNASFGTVADKSVGPSISYGKDKYGNQTTSTKEGYSSIYITLTANGKVGDNGITIDGSTYYIGQVINLRVGSSIFYGRIDAANQL</sequence>
<evidence type="ECO:0000313" key="2">
    <source>
        <dbReference type="EMBL" id="TFZ40380.1"/>
    </source>
</evidence>
<dbReference type="Pfam" id="PF14221">
    <property type="entry name" value="DUF4330"/>
    <property type="match status" value="1"/>
</dbReference>
<dbReference type="EMBL" id="SRIB01000005">
    <property type="protein sequence ID" value="TFZ40380.1"/>
    <property type="molecule type" value="Genomic_DNA"/>
</dbReference>
<dbReference type="OrthoDB" id="1723529at2"/>
<comment type="caution">
    <text evidence="2">The sequence shown here is derived from an EMBL/GenBank/DDBJ whole genome shotgun (WGS) entry which is preliminary data.</text>
</comment>
<dbReference type="Proteomes" id="UP000298381">
    <property type="component" value="Unassembled WGS sequence"/>
</dbReference>
<name>A0A4Z0D667_9FIRM</name>
<dbReference type="AlphaFoldDB" id="A0A4Z0D667"/>
<keyword evidence="3" id="KW-1185">Reference proteome</keyword>
<proteinExistence type="predicted"/>
<evidence type="ECO:0000313" key="3">
    <source>
        <dbReference type="Proteomes" id="UP000298381"/>
    </source>
</evidence>
<feature type="transmembrane region" description="Helical" evidence="1">
    <location>
        <begin position="12"/>
        <end position="31"/>
    </location>
</feature>
<organism evidence="2 3">
    <name type="scientific">Soehngenia longivitae</name>
    <dbReference type="NCBI Taxonomy" id="2562294"/>
    <lineage>
        <taxon>Bacteria</taxon>
        <taxon>Bacillati</taxon>
        <taxon>Bacillota</taxon>
        <taxon>Tissierellia</taxon>
        <taxon>Tissierellales</taxon>
        <taxon>Tissierellaceae</taxon>
        <taxon>Soehngenia</taxon>
    </lineage>
</organism>
<keyword evidence="1" id="KW-0472">Membrane</keyword>
<accession>A0A4Z0D667</accession>
<keyword evidence="1" id="KW-1133">Transmembrane helix</keyword>
<gene>
    <name evidence="2" type="ORF">E4100_04740</name>
</gene>
<protein>
    <submittedName>
        <fullName evidence="2">DUF4330 domain-containing protein</fullName>
    </submittedName>
</protein>
<keyword evidence="1" id="KW-0812">Transmembrane</keyword>
<dbReference type="InterPro" id="IPR025480">
    <property type="entry name" value="DUF4330"/>
</dbReference>
<dbReference type="RefSeq" id="WP_135270898.1">
    <property type="nucleotide sequence ID" value="NZ_SRIB01000005.1"/>
</dbReference>